<feature type="transmembrane region" description="Helical" evidence="1">
    <location>
        <begin position="85"/>
        <end position="118"/>
    </location>
</feature>
<dbReference type="PANTHER" id="PTHR35007:SF2">
    <property type="entry name" value="PILUS ASSEMBLE PROTEIN"/>
    <property type="match status" value="1"/>
</dbReference>
<dbReference type="EMBL" id="SUPK01000014">
    <property type="protein sequence ID" value="TJY38536.1"/>
    <property type="molecule type" value="Genomic_DNA"/>
</dbReference>
<keyword evidence="1" id="KW-1133">Transmembrane helix</keyword>
<evidence type="ECO:0008006" key="4">
    <source>
        <dbReference type="Google" id="ProtNLM"/>
    </source>
</evidence>
<keyword evidence="1" id="KW-0812">Transmembrane</keyword>
<keyword evidence="1" id="KW-0472">Membrane</keyword>
<gene>
    <name evidence="2" type="ORF">E5161_20230</name>
</gene>
<evidence type="ECO:0000313" key="2">
    <source>
        <dbReference type="EMBL" id="TJY38536.1"/>
    </source>
</evidence>
<accession>A0A4U0F255</accession>
<dbReference type="PANTHER" id="PTHR35007">
    <property type="entry name" value="INTEGRAL MEMBRANE PROTEIN-RELATED"/>
    <property type="match status" value="1"/>
</dbReference>
<evidence type="ECO:0000313" key="3">
    <source>
        <dbReference type="Proteomes" id="UP000309673"/>
    </source>
</evidence>
<comment type="caution">
    <text evidence="2">The sequence shown here is derived from an EMBL/GenBank/DDBJ whole genome shotgun (WGS) entry which is preliminary data.</text>
</comment>
<organism evidence="2 3">
    <name type="scientific">Cohnella pontilimi</name>
    <dbReference type="NCBI Taxonomy" id="2564100"/>
    <lineage>
        <taxon>Bacteria</taxon>
        <taxon>Bacillati</taxon>
        <taxon>Bacillota</taxon>
        <taxon>Bacilli</taxon>
        <taxon>Bacillales</taxon>
        <taxon>Paenibacillaceae</taxon>
        <taxon>Cohnella</taxon>
    </lineage>
</organism>
<proteinExistence type="predicted"/>
<reference evidence="2 3" key="1">
    <citation type="submission" date="2019-04" db="EMBL/GenBank/DDBJ databases">
        <title>Cohnella sp. nov., isolated from soil.</title>
        <authorList>
            <person name="Kim W."/>
        </authorList>
    </citation>
    <scope>NUCLEOTIDE SEQUENCE [LARGE SCALE GENOMIC DNA]</scope>
    <source>
        <strain evidence="2 3">CAU 1483</strain>
    </source>
</reference>
<sequence length="310" mass="35336">MTGSLAALCALLFFLLYGSFRLGLEAAWSRWGRKRRLSARKSWDWSRAALLRGTRFRRPYDHMEDLLAAVRWKIRTGSFVSGSVFLAMTGLAAGALLFQSVRSAALLAVMLGSFPYLILRMRLVSRQMATRLEFLPAVELFYQCYLVTGCRHVRTALQKTVEERRLPGEVHAVFDQLYRALSVSGDDEESIRRFTLAFGHVWADYFGSILKVALSEGNNVSQNLKELIDDMRKAQLTNQQERHRLLEIRLANFTPALFLVLFLGINFRMNPEGSYRYYVLDPGGRGMLLNALALLFGSLLMGLYLSRKKM</sequence>
<keyword evidence="3" id="KW-1185">Reference proteome</keyword>
<name>A0A4U0F255_9BACL</name>
<dbReference type="OrthoDB" id="2661539at2"/>
<feature type="transmembrane region" description="Helical" evidence="1">
    <location>
        <begin position="287"/>
        <end position="305"/>
    </location>
</feature>
<dbReference type="AlphaFoldDB" id="A0A4U0F255"/>
<feature type="transmembrane region" description="Helical" evidence="1">
    <location>
        <begin position="250"/>
        <end position="267"/>
    </location>
</feature>
<dbReference type="Proteomes" id="UP000309673">
    <property type="component" value="Unassembled WGS sequence"/>
</dbReference>
<evidence type="ECO:0000256" key="1">
    <source>
        <dbReference type="SAM" id="Phobius"/>
    </source>
</evidence>
<protein>
    <recommendedName>
        <fullName evidence="4">Type II secretion system protein GspF domain-containing protein</fullName>
    </recommendedName>
</protein>